<proteinExistence type="predicted"/>
<dbReference type="SUPFAM" id="SSF52266">
    <property type="entry name" value="SGNH hydrolase"/>
    <property type="match status" value="1"/>
</dbReference>
<evidence type="ECO:0000313" key="1">
    <source>
        <dbReference type="EMBL" id="XBY44625.1"/>
    </source>
</evidence>
<dbReference type="KEGG" id="mflg:ABS361_21945"/>
<reference evidence="1" key="1">
    <citation type="submission" date="2024-06" db="EMBL/GenBank/DDBJ databases">
        <title>Methylostella associata gen. nov., sp. nov., a novel Ancalomicrobiaceae-affiliated facultatively methylotrophic bacteria that feed on methanotrophs of the genus Methylococcus.</title>
        <authorList>
            <person name="Saltykova V."/>
            <person name="Danilova O.V."/>
            <person name="Oshkin I.Y."/>
            <person name="Belova S.E."/>
            <person name="Pimenov N.V."/>
            <person name="Dedysh S.N."/>
        </authorList>
    </citation>
    <scope>NUCLEOTIDE SEQUENCE</scope>
    <source>
        <strain evidence="1">S20</strain>
    </source>
</reference>
<dbReference type="Gene3D" id="3.40.50.1110">
    <property type="entry name" value="SGNH hydrolase"/>
    <property type="match status" value="1"/>
</dbReference>
<dbReference type="AlphaFoldDB" id="A0AAU7X996"/>
<dbReference type="InterPro" id="IPR007407">
    <property type="entry name" value="DUF459"/>
</dbReference>
<dbReference type="Pfam" id="PF04311">
    <property type="entry name" value="DUF459"/>
    <property type="match status" value="1"/>
</dbReference>
<dbReference type="RefSeq" id="WP_407049716.1">
    <property type="nucleotide sequence ID" value="NZ_CP158568.1"/>
</dbReference>
<name>A0AAU7X996_9HYPH</name>
<sequence>MIRPAAALSRPANGRCAALLRAALVVLAVVLVQVAGAAPAAAQTDPVTGFFRFLFGGQRQPETVPQPIPLQPMPSKPKAPAEPKIVEVPKLPNAQVVLVIGDIEARDLANGLQMAFADVPSIAIVNKSRNASGLTRENEGEWSTLAPKVLADNKADFIVVMLGVNDKQTIPVAGQKALETGSEAWEQTYRERLRKLVEQIKATGKPFFWVGLPPTADPDLRPSARAEYASFLSNLNTWYKPAVEGAGGQFIDIWNAFADDGGHFTPTGPDVDGQVKRLRSSDGVLFTRAGQRKLAFFVEQEIRKIMRGEMPVEPTTPETTVQPKGDEAMLAAPPPLPPAPGARSGRCCRSMQGPRPTAISPARRRVVRCARPCPAAIRSRRRRSIAGW</sequence>
<organism evidence="1">
    <name type="scientific">Methyloraptor flagellatus</name>
    <dbReference type="NCBI Taxonomy" id="3162530"/>
    <lineage>
        <taxon>Bacteria</taxon>
        <taxon>Pseudomonadati</taxon>
        <taxon>Pseudomonadota</taxon>
        <taxon>Alphaproteobacteria</taxon>
        <taxon>Hyphomicrobiales</taxon>
        <taxon>Ancalomicrobiaceae</taxon>
        <taxon>Methyloraptor</taxon>
    </lineage>
</organism>
<dbReference type="InterPro" id="IPR036514">
    <property type="entry name" value="SGNH_hydro_sf"/>
</dbReference>
<protein>
    <submittedName>
        <fullName evidence="1">GDSL-type esterase/lipase family protein</fullName>
    </submittedName>
</protein>
<dbReference type="GO" id="GO:0016788">
    <property type="term" value="F:hydrolase activity, acting on ester bonds"/>
    <property type="evidence" value="ECO:0007669"/>
    <property type="project" value="UniProtKB-ARBA"/>
</dbReference>
<accession>A0AAU7X996</accession>
<dbReference type="EMBL" id="CP158568">
    <property type="protein sequence ID" value="XBY44625.1"/>
    <property type="molecule type" value="Genomic_DNA"/>
</dbReference>
<gene>
    <name evidence="1" type="ORF">ABS361_21945</name>
</gene>